<evidence type="ECO:0000256" key="3">
    <source>
        <dbReference type="ARBA" id="ARBA00022617"/>
    </source>
</evidence>
<name>A0A2C9KSC0_BIOGL</name>
<dbReference type="Gene3D" id="1.10.630.10">
    <property type="entry name" value="Cytochrome P450"/>
    <property type="match status" value="2"/>
</dbReference>
<evidence type="ECO:0000256" key="4">
    <source>
        <dbReference type="ARBA" id="ARBA00022723"/>
    </source>
</evidence>
<dbReference type="InterPro" id="IPR002401">
    <property type="entry name" value="Cyt_P450_E_grp-I"/>
</dbReference>
<dbReference type="Proteomes" id="UP000076420">
    <property type="component" value="Unassembled WGS sequence"/>
</dbReference>
<evidence type="ECO:0000256" key="1">
    <source>
        <dbReference type="ARBA" id="ARBA00001971"/>
    </source>
</evidence>
<reference evidence="10" key="1">
    <citation type="submission" date="2020-05" db="UniProtKB">
        <authorList>
            <consortium name="EnsemblMetazoa"/>
        </authorList>
    </citation>
    <scope>IDENTIFICATION</scope>
    <source>
        <strain evidence="10">BB02</strain>
    </source>
</reference>
<sequence>MLKSAALLKHRYRVSLFGPTLPAKLSGCPMFKVEVKAKPFSDIPGPKGIYQWPLIGTLVLYKPFTQYTPETLSDLLNEMHDKYGPMLKLRLGPQVVVVSDPEDIENVYKNEGKYPVRHGLDLIHTYNRRNNYTDSLSQLQGPEWHALRVLINKRLLKVDSALHYLDQQNKVADDFVRALQTEKLSPEDIEDLFFRFASESPEWHALRVLINKRLLKVDSALHYLDQQNKVADDFVRALQTEKLSPEDIEDLFFRFASESIALVTFNKRLGLFDRNPDKDSLEFLEAMKSCLLMIQRAISGKSLTHKWWRNSTYQTFETNRNILQRISSEHVNEAKALVEDQINSGTFSEEEPNLLFSLLSEKGISNETVTNLMMSLYTGGTDSTAKNSQVFLLNLAQNPDKQELLRREILDVLGPDGPLTAKTLSKLVYLKAALKESFRMNYPTAIGNLRILPVDIVLGGFKVPAGVPIILFNPRPARTHFENPDQFLPERWLRSEDNTKKDSAQSMIVLPFGHGPRNCIGRRFAVQEIYLAAVKTLQRLHIGLEPDSVTSRFIYTPFVQPEKPVQFKFTRIN</sequence>
<dbReference type="GO" id="GO:0004497">
    <property type="term" value="F:monooxygenase activity"/>
    <property type="evidence" value="ECO:0007669"/>
    <property type="project" value="UniProtKB-KW"/>
</dbReference>
<evidence type="ECO:0000313" key="11">
    <source>
        <dbReference type="Proteomes" id="UP000076420"/>
    </source>
</evidence>
<evidence type="ECO:0000256" key="2">
    <source>
        <dbReference type="ARBA" id="ARBA00010617"/>
    </source>
</evidence>
<dbReference type="VEuPathDB" id="VectorBase:BGLB022953"/>
<keyword evidence="5 9" id="KW-0560">Oxidoreductase</keyword>
<dbReference type="InterPro" id="IPR001128">
    <property type="entry name" value="Cyt_P450"/>
</dbReference>
<keyword evidence="7 9" id="KW-0503">Monooxygenase</keyword>
<dbReference type="VEuPathDB" id="VectorBase:BGLAX_038654"/>
<dbReference type="InterPro" id="IPR050479">
    <property type="entry name" value="CYP11_CYP27_families"/>
</dbReference>
<gene>
    <name evidence="10" type="primary">106056983</name>
</gene>
<dbReference type="PANTHER" id="PTHR24279:SF120">
    <property type="entry name" value="CYTOCHROME P450"/>
    <property type="match status" value="1"/>
</dbReference>
<dbReference type="PANTHER" id="PTHR24279">
    <property type="entry name" value="CYTOCHROME P450"/>
    <property type="match status" value="1"/>
</dbReference>
<dbReference type="GO" id="GO:0016705">
    <property type="term" value="F:oxidoreductase activity, acting on paired donors, with incorporation or reduction of molecular oxygen"/>
    <property type="evidence" value="ECO:0007669"/>
    <property type="project" value="InterPro"/>
</dbReference>
<dbReference type="CDD" id="cd11054">
    <property type="entry name" value="CYP24A1-like"/>
    <property type="match status" value="1"/>
</dbReference>
<keyword evidence="4 8" id="KW-0479">Metal-binding</keyword>
<evidence type="ECO:0008006" key="12">
    <source>
        <dbReference type="Google" id="ProtNLM"/>
    </source>
</evidence>
<dbReference type="OrthoDB" id="3945418at2759"/>
<proteinExistence type="inferred from homology"/>
<accession>A0A2C9KSC0</accession>
<dbReference type="STRING" id="6526.A0A2C9KSC0"/>
<dbReference type="SUPFAM" id="SSF48264">
    <property type="entry name" value="Cytochrome P450"/>
    <property type="match status" value="2"/>
</dbReference>
<feature type="binding site" description="axial binding residue" evidence="8">
    <location>
        <position position="519"/>
    </location>
    <ligand>
        <name>heme</name>
        <dbReference type="ChEBI" id="CHEBI:30413"/>
    </ligand>
    <ligandPart>
        <name>Fe</name>
        <dbReference type="ChEBI" id="CHEBI:18248"/>
    </ligandPart>
</feature>
<dbReference type="InterPro" id="IPR017972">
    <property type="entry name" value="Cyt_P450_CS"/>
</dbReference>
<dbReference type="GO" id="GO:0020037">
    <property type="term" value="F:heme binding"/>
    <property type="evidence" value="ECO:0007669"/>
    <property type="project" value="InterPro"/>
</dbReference>
<evidence type="ECO:0000313" key="10">
    <source>
        <dbReference type="EnsemblMetazoa" id="BGLB022953-PA"/>
    </source>
</evidence>
<evidence type="ECO:0000256" key="5">
    <source>
        <dbReference type="ARBA" id="ARBA00023002"/>
    </source>
</evidence>
<evidence type="ECO:0000256" key="6">
    <source>
        <dbReference type="ARBA" id="ARBA00023004"/>
    </source>
</evidence>
<evidence type="ECO:0000256" key="8">
    <source>
        <dbReference type="PIRSR" id="PIRSR602401-1"/>
    </source>
</evidence>
<protein>
    <recommendedName>
        <fullName evidence="12">Cytochrome P450</fullName>
    </recommendedName>
</protein>
<dbReference type="Pfam" id="PF00067">
    <property type="entry name" value="p450"/>
    <property type="match status" value="1"/>
</dbReference>
<dbReference type="AlphaFoldDB" id="A0A2C9KSC0"/>
<dbReference type="PROSITE" id="PS00086">
    <property type="entry name" value="CYTOCHROME_P450"/>
    <property type="match status" value="1"/>
</dbReference>
<keyword evidence="6 8" id="KW-0408">Iron</keyword>
<dbReference type="PRINTS" id="PR00463">
    <property type="entry name" value="EP450I"/>
</dbReference>
<comment type="cofactor">
    <cofactor evidence="1 8">
        <name>heme</name>
        <dbReference type="ChEBI" id="CHEBI:30413"/>
    </cofactor>
</comment>
<dbReference type="GO" id="GO:0005506">
    <property type="term" value="F:iron ion binding"/>
    <property type="evidence" value="ECO:0007669"/>
    <property type="project" value="InterPro"/>
</dbReference>
<dbReference type="PRINTS" id="PR00385">
    <property type="entry name" value="P450"/>
</dbReference>
<comment type="similarity">
    <text evidence="2 9">Belongs to the cytochrome P450 family.</text>
</comment>
<dbReference type="InterPro" id="IPR036396">
    <property type="entry name" value="Cyt_P450_sf"/>
</dbReference>
<evidence type="ECO:0000256" key="9">
    <source>
        <dbReference type="RuleBase" id="RU000461"/>
    </source>
</evidence>
<evidence type="ECO:0000256" key="7">
    <source>
        <dbReference type="ARBA" id="ARBA00023033"/>
    </source>
</evidence>
<dbReference type="KEGG" id="bgt:106056983"/>
<dbReference type="EnsemblMetazoa" id="BGLB022953-RA">
    <property type="protein sequence ID" value="BGLB022953-PA"/>
    <property type="gene ID" value="BGLB022953"/>
</dbReference>
<keyword evidence="3 8" id="KW-0349">Heme</keyword>
<organism evidence="10 11">
    <name type="scientific">Biomphalaria glabrata</name>
    <name type="common">Bloodfluke planorb</name>
    <name type="synonym">Freshwater snail</name>
    <dbReference type="NCBI Taxonomy" id="6526"/>
    <lineage>
        <taxon>Eukaryota</taxon>
        <taxon>Metazoa</taxon>
        <taxon>Spiralia</taxon>
        <taxon>Lophotrochozoa</taxon>
        <taxon>Mollusca</taxon>
        <taxon>Gastropoda</taxon>
        <taxon>Heterobranchia</taxon>
        <taxon>Euthyneura</taxon>
        <taxon>Panpulmonata</taxon>
        <taxon>Hygrophila</taxon>
        <taxon>Lymnaeoidea</taxon>
        <taxon>Planorbidae</taxon>
        <taxon>Biomphalaria</taxon>
    </lineage>
</organism>